<dbReference type="Proteomes" id="UP000011867">
    <property type="component" value="Chromosome"/>
</dbReference>
<dbReference type="STRING" id="268739.Nmlp_2951A"/>
<proteinExistence type="predicted"/>
<dbReference type="HOGENOM" id="CLU_1302652_0_0_2"/>
<accession>M1XL52</accession>
<sequence>MYAVSLLRSVRQIEVHASQILEMRMLSGFETELRLLQTQSTLIDLAELLRSSTPLPADQHKSHVESAVMNILKHQYKTFSPAQEELRTEVIDTARQGAEIEYGGSWLFVPLGEDGAQAKNWNPVIKILQQRLPEIVSDFNQISHRIQTDGGEKRLNRSCKNILEMLEVLEYTLDRSTATNGYVSHRTDHNQDNLLKSIEREITVLRGDTDA</sequence>
<protein>
    <submittedName>
        <fullName evidence="1">Uncharacterized protein</fullName>
    </submittedName>
</protein>
<evidence type="ECO:0000313" key="2">
    <source>
        <dbReference type="Proteomes" id="UP000011867"/>
    </source>
</evidence>
<evidence type="ECO:0000313" key="1">
    <source>
        <dbReference type="EMBL" id="CCQ37096.1"/>
    </source>
</evidence>
<organism evidence="1 2">
    <name type="scientific">Natronomonas moolapensis (strain DSM 18674 / CECT 7526 / JCM 14361 / 8.8.11)</name>
    <dbReference type="NCBI Taxonomy" id="268739"/>
    <lineage>
        <taxon>Archaea</taxon>
        <taxon>Methanobacteriati</taxon>
        <taxon>Methanobacteriota</taxon>
        <taxon>Stenosarchaea group</taxon>
        <taxon>Halobacteria</taxon>
        <taxon>Halobacteriales</taxon>
        <taxon>Natronomonadaceae</taxon>
        <taxon>Natronomonas</taxon>
    </lineage>
</organism>
<dbReference type="eggNOG" id="ENOG502N5S3">
    <property type="taxonomic scope" value="Archaea"/>
</dbReference>
<name>M1XL52_NATM8</name>
<dbReference type="KEGG" id="nmo:Nmlp_2951A"/>
<dbReference type="EMBL" id="HF582854">
    <property type="protein sequence ID" value="CCQ37096.1"/>
    <property type="molecule type" value="Genomic_DNA"/>
</dbReference>
<reference evidence="1 2" key="1">
    <citation type="journal article" date="2013" name="Genome Announc.">
        <title>Genome of the haloarchaeon Natronomonas moolapensis, a neutrophilic member of a previously haloalkaliphilic genus.</title>
        <authorList>
            <person name="Dyall-Smith M.L."/>
            <person name="Pfeiffer F."/>
            <person name="Oberwinkler T."/>
            <person name="Klee K."/>
            <person name="Rampp M."/>
            <person name="Palm P."/>
            <person name="Gross K."/>
            <person name="Schuster S.C."/>
            <person name="Oesterhelt D."/>
        </authorList>
    </citation>
    <scope>NUCLEOTIDE SEQUENCE [LARGE SCALE GENOMIC DNA]</scope>
    <source>
        <strain evidence="2">DSM 18674 / JCM 14361 / 8.8.11</strain>
    </source>
</reference>
<gene>
    <name evidence="1" type="ORF">Nmlp_2951A</name>
</gene>
<keyword evidence="2" id="KW-1185">Reference proteome</keyword>
<dbReference type="AlphaFoldDB" id="M1XL52"/>